<dbReference type="RefSeq" id="WP_102926182.1">
    <property type="nucleotide sequence ID" value="NZ_LJSN01000003.1"/>
</dbReference>
<organism evidence="1 2">
    <name type="scientific">Streptomyces noursei</name>
    <name type="common">Streptomyces albulus</name>
    <dbReference type="NCBI Taxonomy" id="1971"/>
    <lineage>
        <taxon>Bacteria</taxon>
        <taxon>Bacillati</taxon>
        <taxon>Actinomycetota</taxon>
        <taxon>Actinomycetes</taxon>
        <taxon>Kitasatosporales</taxon>
        <taxon>Streptomycetaceae</taxon>
        <taxon>Streptomyces</taxon>
    </lineage>
</organism>
<keyword evidence="2" id="KW-1185">Reference proteome</keyword>
<name>A0A2N8PDY8_STRNR</name>
<comment type="caution">
    <text evidence="1">The sequence shown here is derived from an EMBL/GenBank/DDBJ whole genome shotgun (WGS) entry which is preliminary data.</text>
</comment>
<evidence type="ECO:0000313" key="2">
    <source>
        <dbReference type="Proteomes" id="UP000236047"/>
    </source>
</evidence>
<dbReference type="AlphaFoldDB" id="A0A2N8PDY8"/>
<dbReference type="Proteomes" id="UP000236047">
    <property type="component" value="Unassembled WGS sequence"/>
</dbReference>
<proteinExistence type="predicted"/>
<protein>
    <submittedName>
        <fullName evidence="1">Uncharacterized protein</fullName>
    </submittedName>
</protein>
<sequence>MPRNCRPVHLGEPVSAPEPAPVAGCDVCAALAQQRVAAHAIGDKSTVIDRNIEIRRHPHAEVART</sequence>
<evidence type="ECO:0000313" key="1">
    <source>
        <dbReference type="EMBL" id="PNE39238.1"/>
    </source>
</evidence>
<accession>A0A2N8PDY8</accession>
<dbReference type="EMBL" id="LJSN01000003">
    <property type="protein sequence ID" value="PNE39238.1"/>
    <property type="molecule type" value="Genomic_DNA"/>
</dbReference>
<gene>
    <name evidence="1" type="ORF">AOB60_35660</name>
</gene>
<reference evidence="2" key="1">
    <citation type="submission" date="2015-09" db="EMBL/GenBank/DDBJ databases">
        <authorList>
            <person name="Graham D.E."/>
            <person name="Mahan K.M."/>
            <person name="Klingeman D.M."/>
            <person name="Fida T."/>
            <person name="Giannone R.J."/>
            <person name="Hettich R.L."/>
            <person name="Parry R.J."/>
            <person name="Spain J.C."/>
        </authorList>
    </citation>
    <scope>NUCLEOTIDE SEQUENCE [LARGE SCALE GENOMIC DNA]</scope>
    <source>
        <strain evidence="2">JCM 4701</strain>
    </source>
</reference>